<protein>
    <recommendedName>
        <fullName evidence="2">Saccharopine dehydrogenase-like C-terminal domain-containing protein</fullName>
    </recommendedName>
</protein>
<proteinExistence type="predicted"/>
<dbReference type="AlphaFoldDB" id="A0A382G0M0"/>
<accession>A0A382G0M0</accession>
<evidence type="ECO:0000313" key="1">
    <source>
        <dbReference type="EMBL" id="SVB68154.1"/>
    </source>
</evidence>
<name>A0A382G0M0_9ZZZZ</name>
<organism evidence="1">
    <name type="scientific">marine metagenome</name>
    <dbReference type="NCBI Taxonomy" id="408172"/>
    <lineage>
        <taxon>unclassified sequences</taxon>
        <taxon>metagenomes</taxon>
        <taxon>ecological metagenomes</taxon>
    </lineage>
</organism>
<gene>
    <name evidence="1" type="ORF">METZ01_LOCUS221008</name>
</gene>
<dbReference type="EMBL" id="UINC01052622">
    <property type="protein sequence ID" value="SVB68154.1"/>
    <property type="molecule type" value="Genomic_DNA"/>
</dbReference>
<sequence>YQLDEKGSGENTAMAKLVSITLSATVDLMLQNKLQPGVQAAPSNKHIIDYFFKILSDYSIKIEHQ</sequence>
<feature type="non-terminal residue" evidence="1">
    <location>
        <position position="1"/>
    </location>
</feature>
<evidence type="ECO:0008006" key="2">
    <source>
        <dbReference type="Google" id="ProtNLM"/>
    </source>
</evidence>
<reference evidence="1" key="1">
    <citation type="submission" date="2018-05" db="EMBL/GenBank/DDBJ databases">
        <authorList>
            <person name="Lanie J.A."/>
            <person name="Ng W.-L."/>
            <person name="Kazmierczak K.M."/>
            <person name="Andrzejewski T.M."/>
            <person name="Davidsen T.M."/>
            <person name="Wayne K.J."/>
            <person name="Tettelin H."/>
            <person name="Glass J.I."/>
            <person name="Rusch D."/>
            <person name="Podicherti R."/>
            <person name="Tsui H.-C.T."/>
            <person name="Winkler M.E."/>
        </authorList>
    </citation>
    <scope>NUCLEOTIDE SEQUENCE</scope>
</reference>